<dbReference type="Gene3D" id="1.10.510.10">
    <property type="entry name" value="Transferase(Phosphotransferase) domain 1"/>
    <property type="match status" value="1"/>
</dbReference>
<evidence type="ECO:0000259" key="6">
    <source>
        <dbReference type="PROSITE" id="PS50011"/>
    </source>
</evidence>
<evidence type="ECO:0000256" key="1">
    <source>
        <dbReference type="ARBA" id="ARBA00022527"/>
    </source>
</evidence>
<keyword evidence="3" id="KW-0547">Nucleotide-binding</keyword>
<evidence type="ECO:0000313" key="8">
    <source>
        <dbReference type="Proteomes" id="UP001642464"/>
    </source>
</evidence>
<gene>
    <name evidence="7" type="ORF">SCF082_LOCUS29739</name>
</gene>
<protein>
    <submittedName>
        <fullName evidence="7">Calcium-dependent protein kinase 1</fullName>
    </submittedName>
</protein>
<dbReference type="SUPFAM" id="SSF56112">
    <property type="entry name" value="Protein kinase-like (PK-like)"/>
    <property type="match status" value="1"/>
</dbReference>
<reference evidence="7 8" key="1">
    <citation type="submission" date="2024-02" db="EMBL/GenBank/DDBJ databases">
        <authorList>
            <person name="Chen Y."/>
            <person name="Shah S."/>
            <person name="Dougan E. K."/>
            <person name="Thang M."/>
            <person name="Chan C."/>
        </authorList>
    </citation>
    <scope>NUCLEOTIDE SEQUENCE [LARGE SCALE GENOMIC DNA]</scope>
</reference>
<dbReference type="EMBL" id="CAXAMM010024213">
    <property type="protein sequence ID" value="CAK9054884.1"/>
    <property type="molecule type" value="Genomic_DNA"/>
</dbReference>
<sequence>MGDDPGRLLLEFSEAVRGYISVSRLTRVLPCSPARVLIVNETVSYRRLAKTQVGKVDGVLEIGSSFGVAWKSSCSALMASMSKAVSSFSRWNNARNEQPDSELIKAQVEAPLTIIDLTGIENPGYIADVYIFADGLIGRSVCSMTRQSTHKQLGVSRAIKQYILGMPSVDIEALKREVMLLKDVRAHPNIVRMHETFKDKLHFYVVFELCEGLRVFDYIMDAETHTEQETANVVQQVVAGVDYMHSRLICHRDIKPEHVLLKEKGSLTNCQAKIIDFKTASEFVAPGYVFTERAGTPYYCSPQVYQGRYTESCDLWTCGVLAYLMLIGYPEADQRQLESKGPTRGKDVLELLPYRLEFSPSDWADLSPGVNQFLSRLLADRETDRWPAKAAAKSEWLMRQAPQPLGTRVQVAGDAIGLEKLRTSQFAEVLSQRRGLRRKKDEHKEELFPSKVRSGGRDVGGPLGCGWSWGGPKRSSSNLEIEDRKIWMDLVPKERSMSVVIL</sequence>
<dbReference type="PANTHER" id="PTHR24349">
    <property type="entry name" value="SERINE/THREONINE-PROTEIN KINASE"/>
    <property type="match status" value="1"/>
</dbReference>
<keyword evidence="5" id="KW-0067">ATP-binding</keyword>
<keyword evidence="2" id="KW-0808">Transferase</keyword>
<keyword evidence="4 7" id="KW-0418">Kinase</keyword>
<feature type="domain" description="Protein kinase" evidence="6">
    <location>
        <begin position="126"/>
        <end position="397"/>
    </location>
</feature>
<evidence type="ECO:0000256" key="3">
    <source>
        <dbReference type="ARBA" id="ARBA00022741"/>
    </source>
</evidence>
<dbReference type="Pfam" id="PF00069">
    <property type="entry name" value="Pkinase"/>
    <property type="match status" value="1"/>
</dbReference>
<organism evidence="7 8">
    <name type="scientific">Durusdinium trenchii</name>
    <dbReference type="NCBI Taxonomy" id="1381693"/>
    <lineage>
        <taxon>Eukaryota</taxon>
        <taxon>Sar</taxon>
        <taxon>Alveolata</taxon>
        <taxon>Dinophyceae</taxon>
        <taxon>Suessiales</taxon>
        <taxon>Symbiodiniaceae</taxon>
        <taxon>Durusdinium</taxon>
    </lineage>
</organism>
<dbReference type="GO" id="GO:0016301">
    <property type="term" value="F:kinase activity"/>
    <property type="evidence" value="ECO:0007669"/>
    <property type="project" value="UniProtKB-KW"/>
</dbReference>
<keyword evidence="1" id="KW-0723">Serine/threonine-protein kinase</keyword>
<name>A0ABP0MU00_9DINO</name>
<evidence type="ECO:0000256" key="5">
    <source>
        <dbReference type="ARBA" id="ARBA00022840"/>
    </source>
</evidence>
<dbReference type="InterPro" id="IPR000719">
    <property type="entry name" value="Prot_kinase_dom"/>
</dbReference>
<dbReference type="InterPro" id="IPR050205">
    <property type="entry name" value="CDPK_Ser/Thr_kinases"/>
</dbReference>
<proteinExistence type="predicted"/>
<dbReference type="InterPro" id="IPR011009">
    <property type="entry name" value="Kinase-like_dom_sf"/>
</dbReference>
<evidence type="ECO:0000256" key="4">
    <source>
        <dbReference type="ARBA" id="ARBA00022777"/>
    </source>
</evidence>
<evidence type="ECO:0000256" key="2">
    <source>
        <dbReference type="ARBA" id="ARBA00022679"/>
    </source>
</evidence>
<keyword evidence="8" id="KW-1185">Reference proteome</keyword>
<evidence type="ECO:0000313" key="7">
    <source>
        <dbReference type="EMBL" id="CAK9054884.1"/>
    </source>
</evidence>
<comment type="caution">
    <text evidence="7">The sequence shown here is derived from an EMBL/GenBank/DDBJ whole genome shotgun (WGS) entry which is preliminary data.</text>
</comment>
<dbReference type="PROSITE" id="PS50011">
    <property type="entry name" value="PROTEIN_KINASE_DOM"/>
    <property type="match status" value="1"/>
</dbReference>
<dbReference type="Proteomes" id="UP001642464">
    <property type="component" value="Unassembled WGS sequence"/>
</dbReference>
<accession>A0ABP0MU00</accession>